<keyword evidence="1" id="KW-1133">Transmembrane helix</keyword>
<evidence type="ECO:0000256" key="1">
    <source>
        <dbReference type="SAM" id="Phobius"/>
    </source>
</evidence>
<gene>
    <name evidence="2" type="ORF">P4U43_00365</name>
</gene>
<keyword evidence="1" id="KW-0472">Membrane</keyword>
<evidence type="ECO:0000313" key="3">
    <source>
        <dbReference type="Proteomes" id="UP001220456"/>
    </source>
</evidence>
<keyword evidence="3" id="KW-1185">Reference proteome</keyword>
<feature type="transmembrane region" description="Helical" evidence="1">
    <location>
        <begin position="52"/>
        <end position="74"/>
    </location>
</feature>
<keyword evidence="1" id="KW-0812">Transmembrane</keyword>
<evidence type="ECO:0000313" key="2">
    <source>
        <dbReference type="EMBL" id="MDF9276241.1"/>
    </source>
</evidence>
<comment type="caution">
    <text evidence="2">The sequence shown here is derived from an EMBL/GenBank/DDBJ whole genome shotgun (WGS) entry which is preliminary data.</text>
</comment>
<dbReference type="EMBL" id="JAROKN010000001">
    <property type="protein sequence ID" value="MDF9276241.1"/>
    <property type="molecule type" value="Genomic_DNA"/>
</dbReference>
<dbReference type="Proteomes" id="UP001220456">
    <property type="component" value="Unassembled WGS sequence"/>
</dbReference>
<sequence>MRGALSRVELRRYTKPESAIRHPLDGRKDRNDPWAFQGLKGPIIIKFFKRGAITLVCAIVVVFAVFGAVNVAGLQKSEAGQIDRSQPVLLKSIQEISQYHGAVGNFEVVVELEEDDGWGPAFLSGQRTLFVAAGTVNSHVDLSGLADEDLKLSADGKAVTVRLPEAKLDKPNLDFDRSHIFDQERGLFTRIVDAFDTPEQEEFYKLAETKMEAAAEESELRKQAADNTKTMLTGMFGALGIDVTFLEDAPN</sequence>
<dbReference type="InterPro" id="IPR025324">
    <property type="entry name" value="DUF4230"/>
</dbReference>
<accession>A0ABT6CR00</accession>
<proteinExistence type="predicted"/>
<protein>
    <submittedName>
        <fullName evidence="2">DUF4230 domain-containing protein</fullName>
    </submittedName>
</protein>
<dbReference type="RefSeq" id="WP_277356945.1">
    <property type="nucleotide sequence ID" value="NZ_JAROKN010000001.1"/>
</dbReference>
<dbReference type="Pfam" id="PF14014">
    <property type="entry name" value="DUF4230"/>
    <property type="match status" value="1"/>
</dbReference>
<organism evidence="2 3">
    <name type="scientific">Arthrobacter vasquezii</name>
    <dbReference type="NCBI Taxonomy" id="2977629"/>
    <lineage>
        <taxon>Bacteria</taxon>
        <taxon>Bacillati</taxon>
        <taxon>Actinomycetota</taxon>
        <taxon>Actinomycetes</taxon>
        <taxon>Micrococcales</taxon>
        <taxon>Micrococcaceae</taxon>
        <taxon>Arthrobacter</taxon>
    </lineage>
</organism>
<name>A0ABT6CR00_9MICC</name>
<reference evidence="2 3" key="1">
    <citation type="journal article" date="2023" name="Int. J. Syst. Evol. Microbiol.">
        <title>Arthrobacter vasquezii sp. nov., isolated from a soil sample from Union Glacier, Antarctica.</title>
        <authorList>
            <person name="Valenzuela-Ibaceta F."/>
            <person name="Carrasco V."/>
            <person name="Lagos-Moraga S."/>
            <person name="Dietz-Vargas C."/>
            <person name="Navarro C.A."/>
            <person name="Perez-Donoso J.M."/>
        </authorList>
    </citation>
    <scope>NUCLEOTIDE SEQUENCE [LARGE SCALE GENOMIC DNA]</scope>
    <source>
        <strain evidence="2 3">EH-1B-1</strain>
    </source>
</reference>